<dbReference type="CDD" id="cd02037">
    <property type="entry name" value="Mrp_NBP35"/>
    <property type="match status" value="1"/>
</dbReference>
<dbReference type="PANTHER" id="PTHR42961:SF2">
    <property type="entry name" value="IRON-SULFUR PROTEIN NUBPL"/>
    <property type="match status" value="1"/>
</dbReference>
<proteinExistence type="inferred from homology"/>
<dbReference type="EMBL" id="UINC01049462">
    <property type="protein sequence ID" value="SVB61281.1"/>
    <property type="molecule type" value="Genomic_DNA"/>
</dbReference>
<sequence>MSKDSCALIAVASGKGGVGKSTLSVNLAVTLASSGAKVGLLDGDIYGPNIPQMMGIHKTLEQNETGRIQPLVSHGVRLVSVGFITGDSDAVIYRGPLVGKMIKKFLNDVDWGGLDYLLVDLPPGTGDASLTLAQAAPLAGAVVVTTPQQVALSDVRKCITMFKRLKVPILGIVENMSFFVSPQSGERTEIFGHGGGKAAAGELDIPFLGEIPIDPKVCAAGDEGIPVVVSEPLSDLAQAFGQLAESVTTRARKFAEHNAIQIES</sequence>
<dbReference type="AlphaFoldDB" id="A0A382FH15"/>
<dbReference type="PANTHER" id="PTHR42961">
    <property type="entry name" value="IRON-SULFUR PROTEIN NUBPL"/>
    <property type="match status" value="1"/>
</dbReference>
<dbReference type="GO" id="GO:0140663">
    <property type="term" value="F:ATP-dependent FeS chaperone activity"/>
    <property type="evidence" value="ECO:0007669"/>
    <property type="project" value="InterPro"/>
</dbReference>
<dbReference type="InterPro" id="IPR027417">
    <property type="entry name" value="P-loop_NTPase"/>
</dbReference>
<dbReference type="Pfam" id="PF10609">
    <property type="entry name" value="ParA"/>
    <property type="match status" value="1"/>
</dbReference>
<dbReference type="SUPFAM" id="SSF52540">
    <property type="entry name" value="P-loop containing nucleoside triphosphate hydrolases"/>
    <property type="match status" value="1"/>
</dbReference>
<reference evidence="6" key="1">
    <citation type="submission" date="2018-05" db="EMBL/GenBank/DDBJ databases">
        <authorList>
            <person name="Lanie J.A."/>
            <person name="Ng W.-L."/>
            <person name="Kazmierczak K.M."/>
            <person name="Andrzejewski T.M."/>
            <person name="Davidsen T.M."/>
            <person name="Wayne K.J."/>
            <person name="Tettelin H."/>
            <person name="Glass J.I."/>
            <person name="Rusch D."/>
            <person name="Podicherti R."/>
            <person name="Tsui H.-C.T."/>
            <person name="Winkler M.E."/>
        </authorList>
    </citation>
    <scope>NUCLEOTIDE SEQUENCE</scope>
</reference>
<dbReference type="InterPro" id="IPR044304">
    <property type="entry name" value="NUBPL-like"/>
</dbReference>
<evidence type="ECO:0000256" key="5">
    <source>
        <dbReference type="ARBA" id="ARBA00023014"/>
    </source>
</evidence>
<gene>
    <name evidence="6" type="ORF">METZ01_LOCUS214135</name>
</gene>
<dbReference type="PROSITE" id="PS01215">
    <property type="entry name" value="MRP"/>
    <property type="match status" value="1"/>
</dbReference>
<evidence type="ECO:0000256" key="1">
    <source>
        <dbReference type="ARBA" id="ARBA00022723"/>
    </source>
</evidence>
<keyword evidence="1" id="KW-0479">Metal-binding</keyword>
<dbReference type="InterPro" id="IPR019591">
    <property type="entry name" value="Mrp/NBP35_ATP-bd"/>
</dbReference>
<keyword evidence="4" id="KW-0408">Iron</keyword>
<evidence type="ECO:0000256" key="2">
    <source>
        <dbReference type="ARBA" id="ARBA00022741"/>
    </source>
</evidence>
<dbReference type="InterPro" id="IPR000808">
    <property type="entry name" value="Mrp-like_CS"/>
</dbReference>
<name>A0A382FH15_9ZZZZ</name>
<keyword evidence="2" id="KW-0547">Nucleotide-binding</keyword>
<dbReference type="GO" id="GO:0005524">
    <property type="term" value="F:ATP binding"/>
    <property type="evidence" value="ECO:0007669"/>
    <property type="project" value="UniProtKB-KW"/>
</dbReference>
<dbReference type="Gene3D" id="3.40.50.300">
    <property type="entry name" value="P-loop containing nucleotide triphosphate hydrolases"/>
    <property type="match status" value="1"/>
</dbReference>
<protein>
    <recommendedName>
        <fullName evidence="7">Iron-sulfur cluster carrier protein</fullName>
    </recommendedName>
</protein>
<dbReference type="GO" id="GO:0016226">
    <property type="term" value="P:iron-sulfur cluster assembly"/>
    <property type="evidence" value="ECO:0007669"/>
    <property type="project" value="InterPro"/>
</dbReference>
<evidence type="ECO:0008006" key="7">
    <source>
        <dbReference type="Google" id="ProtNLM"/>
    </source>
</evidence>
<keyword evidence="5" id="KW-0411">Iron-sulfur</keyword>
<accession>A0A382FH15</accession>
<evidence type="ECO:0000256" key="3">
    <source>
        <dbReference type="ARBA" id="ARBA00022840"/>
    </source>
</evidence>
<dbReference type="InterPro" id="IPR033756">
    <property type="entry name" value="YlxH/NBP35"/>
</dbReference>
<evidence type="ECO:0000256" key="4">
    <source>
        <dbReference type="ARBA" id="ARBA00023004"/>
    </source>
</evidence>
<organism evidence="6">
    <name type="scientific">marine metagenome</name>
    <dbReference type="NCBI Taxonomy" id="408172"/>
    <lineage>
        <taxon>unclassified sequences</taxon>
        <taxon>metagenomes</taxon>
        <taxon>ecological metagenomes</taxon>
    </lineage>
</organism>
<dbReference type="FunFam" id="3.40.50.300:FF:001119">
    <property type="entry name" value="Iron-sulfur cluster carrier protein"/>
    <property type="match status" value="1"/>
</dbReference>
<dbReference type="HAMAP" id="MF_02040">
    <property type="entry name" value="Mrp_NBP35"/>
    <property type="match status" value="1"/>
</dbReference>
<dbReference type="GO" id="GO:0046872">
    <property type="term" value="F:metal ion binding"/>
    <property type="evidence" value="ECO:0007669"/>
    <property type="project" value="UniProtKB-KW"/>
</dbReference>
<evidence type="ECO:0000313" key="6">
    <source>
        <dbReference type="EMBL" id="SVB61281.1"/>
    </source>
</evidence>
<keyword evidence="3" id="KW-0067">ATP-binding</keyword>
<dbReference type="GO" id="GO:0051539">
    <property type="term" value="F:4 iron, 4 sulfur cluster binding"/>
    <property type="evidence" value="ECO:0007669"/>
    <property type="project" value="TreeGrafter"/>
</dbReference>